<proteinExistence type="predicted"/>
<dbReference type="Proteomes" id="UP000321947">
    <property type="component" value="Unassembled WGS sequence"/>
</dbReference>
<protein>
    <submittedName>
        <fullName evidence="6">Retrovirus-related Pol polyprotein from transposon TNT 1-94</fullName>
    </submittedName>
</protein>
<evidence type="ECO:0000259" key="4">
    <source>
        <dbReference type="Pfam" id="PF07727"/>
    </source>
</evidence>
<reference evidence="6 7" key="1">
    <citation type="submission" date="2019-08" db="EMBL/GenBank/DDBJ databases">
        <title>Draft genome sequences of two oriental melons (Cucumis melo L. var makuwa).</title>
        <authorList>
            <person name="Kwon S.-Y."/>
        </authorList>
    </citation>
    <scope>NUCLEOTIDE SEQUENCE [LARGE SCALE GENOMIC DNA]</scope>
    <source>
        <strain evidence="7">cv. Chang Bougi</strain>
        <tissue evidence="6">Leaf</tissue>
    </source>
</reference>
<sequence length="402" mass="45765">MEMGLTLLSQATLPLSFWDEAFSTSVYLINLLPTPVLDNISPLEKVFFRKPNFPFLRVFGCKCYPYLRPYQSHKLSLRSTPCTFLGYSTSHKGYKCLASDGRLFISRHVLFDENSFPYASFASHSSIPKSKNVLSPPLHSIIPSSLMNHNEDRRHTDTVSDNTDYLNPTIVYPLETGTQESSRDDGNSGGITQSPSPMEPPHQTDSGMNTQLQSTSIHPMITQSKHDIFKPKAFLIDYTQTETCNAKEAFNHPHWKKAMEEEFKALQKNGTWSLIPQNPNQKIVGCKWVFKIKRNSYGSISRYKARLVAKGFHQTHNIDYNETFSPVVKPITIRMLLTITIMKGWSIHQLDVNNAFLHGNLDENVYMEQPFGFEVKSSYPVVCRLKKALYGLKQALEHGMKS</sequence>
<organism evidence="6 7">
    <name type="scientific">Cucumis melo var. makuwa</name>
    <name type="common">Oriental melon</name>
    <dbReference type="NCBI Taxonomy" id="1194695"/>
    <lineage>
        <taxon>Eukaryota</taxon>
        <taxon>Viridiplantae</taxon>
        <taxon>Streptophyta</taxon>
        <taxon>Embryophyta</taxon>
        <taxon>Tracheophyta</taxon>
        <taxon>Spermatophyta</taxon>
        <taxon>Magnoliopsida</taxon>
        <taxon>eudicotyledons</taxon>
        <taxon>Gunneridae</taxon>
        <taxon>Pentapetalae</taxon>
        <taxon>rosids</taxon>
        <taxon>fabids</taxon>
        <taxon>Cucurbitales</taxon>
        <taxon>Cucurbitaceae</taxon>
        <taxon>Benincaseae</taxon>
        <taxon>Cucumis</taxon>
    </lineage>
</organism>
<dbReference type="EMBL" id="SSTD01007443">
    <property type="protein sequence ID" value="TYK18915.1"/>
    <property type="molecule type" value="Genomic_DNA"/>
</dbReference>
<gene>
    <name evidence="6" type="ORF">E5676_scaffold204G001310</name>
</gene>
<dbReference type="GO" id="GO:0016787">
    <property type="term" value="F:hydrolase activity"/>
    <property type="evidence" value="ECO:0007669"/>
    <property type="project" value="UniProtKB-KW"/>
</dbReference>
<keyword evidence="1" id="KW-0479">Metal-binding</keyword>
<name>A0A5D3D5W0_CUCMM</name>
<feature type="domain" description="Retroviral polymerase SH3-like" evidence="5">
    <location>
        <begin position="61"/>
        <end position="119"/>
    </location>
</feature>
<dbReference type="AlphaFoldDB" id="A0A5D3D5W0"/>
<evidence type="ECO:0000313" key="6">
    <source>
        <dbReference type="EMBL" id="TYK18915.1"/>
    </source>
</evidence>
<evidence type="ECO:0000256" key="2">
    <source>
        <dbReference type="ARBA" id="ARBA00022801"/>
    </source>
</evidence>
<comment type="caution">
    <text evidence="6">The sequence shown here is derived from an EMBL/GenBank/DDBJ whole genome shotgun (WGS) entry which is preliminary data.</text>
</comment>
<dbReference type="InterPro" id="IPR013103">
    <property type="entry name" value="RVT_2"/>
</dbReference>
<evidence type="ECO:0000256" key="3">
    <source>
        <dbReference type="SAM" id="MobiDB-lite"/>
    </source>
</evidence>
<accession>A0A5D3D5W0</accession>
<keyword evidence="2" id="KW-0378">Hydrolase</keyword>
<dbReference type="PANTHER" id="PTHR42648:SF26">
    <property type="entry name" value="INTEGRASE CATALYTIC DOMAIN-CONTAINING PROTEIN"/>
    <property type="match status" value="1"/>
</dbReference>
<dbReference type="GO" id="GO:0046872">
    <property type="term" value="F:metal ion binding"/>
    <property type="evidence" value="ECO:0007669"/>
    <property type="project" value="UniProtKB-KW"/>
</dbReference>
<dbReference type="InterPro" id="IPR057670">
    <property type="entry name" value="SH3_retrovirus"/>
</dbReference>
<dbReference type="InterPro" id="IPR039537">
    <property type="entry name" value="Retrotran_Ty1/copia-like"/>
</dbReference>
<dbReference type="PANTHER" id="PTHR42648">
    <property type="entry name" value="TRANSPOSASE, PUTATIVE-RELATED"/>
    <property type="match status" value="1"/>
</dbReference>
<feature type="region of interest" description="Disordered" evidence="3">
    <location>
        <begin position="175"/>
        <end position="210"/>
    </location>
</feature>
<dbReference type="Pfam" id="PF07727">
    <property type="entry name" value="RVT_2"/>
    <property type="match status" value="1"/>
</dbReference>
<evidence type="ECO:0000256" key="1">
    <source>
        <dbReference type="ARBA" id="ARBA00022723"/>
    </source>
</evidence>
<dbReference type="Pfam" id="PF25597">
    <property type="entry name" value="SH3_retrovirus"/>
    <property type="match status" value="1"/>
</dbReference>
<feature type="domain" description="Reverse transcriptase Ty1/copia-type" evidence="4">
    <location>
        <begin position="269"/>
        <end position="395"/>
    </location>
</feature>
<evidence type="ECO:0000259" key="5">
    <source>
        <dbReference type="Pfam" id="PF25597"/>
    </source>
</evidence>
<dbReference type="SUPFAM" id="SSF56672">
    <property type="entry name" value="DNA/RNA polymerases"/>
    <property type="match status" value="1"/>
</dbReference>
<dbReference type="InterPro" id="IPR043502">
    <property type="entry name" value="DNA/RNA_pol_sf"/>
</dbReference>
<evidence type="ECO:0000313" key="7">
    <source>
        <dbReference type="Proteomes" id="UP000321947"/>
    </source>
</evidence>